<keyword evidence="1" id="KW-0653">Protein transport</keyword>
<name>A0A6A6ULA3_9PEZI</name>
<dbReference type="OrthoDB" id="1711508at2759"/>
<dbReference type="PANTHER" id="PTHR12210">
    <property type="entry name" value="DULLARD PROTEIN PHOSPHATASE"/>
    <property type="match status" value="1"/>
</dbReference>
<dbReference type="Pfam" id="PF03031">
    <property type="entry name" value="NIF"/>
    <property type="match status" value="1"/>
</dbReference>
<dbReference type="Proteomes" id="UP000799302">
    <property type="component" value="Unassembled WGS sequence"/>
</dbReference>
<dbReference type="PROSITE" id="PS50969">
    <property type="entry name" value="FCP1"/>
    <property type="match status" value="1"/>
</dbReference>
<comment type="function">
    <text evidence="1">Essential component of the TIM23 complex, a complex that mediates the translocation of transit peptide-containing proteins across the mitochondrial inner membrane.</text>
</comment>
<protein>
    <recommendedName>
        <fullName evidence="1">Mitochondrial import inner membrane translocase subunit TIM50</fullName>
    </recommendedName>
</protein>
<organism evidence="3 4">
    <name type="scientific">Microthyrium microscopicum</name>
    <dbReference type="NCBI Taxonomy" id="703497"/>
    <lineage>
        <taxon>Eukaryota</taxon>
        <taxon>Fungi</taxon>
        <taxon>Dikarya</taxon>
        <taxon>Ascomycota</taxon>
        <taxon>Pezizomycotina</taxon>
        <taxon>Dothideomycetes</taxon>
        <taxon>Dothideomycetes incertae sedis</taxon>
        <taxon>Microthyriales</taxon>
        <taxon>Microthyriaceae</taxon>
        <taxon>Microthyrium</taxon>
    </lineage>
</organism>
<dbReference type="SUPFAM" id="SSF56784">
    <property type="entry name" value="HAD-like"/>
    <property type="match status" value="1"/>
</dbReference>
<dbReference type="InterPro" id="IPR023214">
    <property type="entry name" value="HAD_sf"/>
</dbReference>
<sequence length="209" mass="23949">MNQSLALAIPRQSGEYRRLADSPFSVRPTRQRLLIVMDLNGTLLERTNFKSNFVPRQNLSSFLAYLLVHHNIMIWSSSKPENVKNMVNQLFPGTQNQLVGVWSRDHLRLTPAQYNSKVQVYKQLSWIWTDPSLSKRHPEGEIWNQTNTVLLDDTALKAITEPHNLCQIPEFKRANVDAEGDVLGQVLAYLVYLSDYDNASAVIKVQPFQ</sequence>
<keyword evidence="4" id="KW-1185">Reference proteome</keyword>
<evidence type="ECO:0000259" key="2">
    <source>
        <dbReference type="PROSITE" id="PS50969"/>
    </source>
</evidence>
<evidence type="ECO:0000313" key="3">
    <source>
        <dbReference type="EMBL" id="KAF2672456.1"/>
    </source>
</evidence>
<evidence type="ECO:0000256" key="1">
    <source>
        <dbReference type="RuleBase" id="RU365079"/>
    </source>
</evidence>
<dbReference type="SMART" id="SM00577">
    <property type="entry name" value="CPDc"/>
    <property type="match status" value="1"/>
</dbReference>
<dbReference type="Gene3D" id="3.40.50.1000">
    <property type="entry name" value="HAD superfamily/HAD-like"/>
    <property type="match status" value="1"/>
</dbReference>
<comment type="subunit">
    <text evidence="1">Component of the TIM23 complex.</text>
</comment>
<dbReference type="AlphaFoldDB" id="A0A6A6ULA3"/>
<keyword evidence="1" id="KW-0496">Mitochondrion</keyword>
<proteinExistence type="inferred from homology"/>
<dbReference type="EMBL" id="MU004232">
    <property type="protein sequence ID" value="KAF2672456.1"/>
    <property type="molecule type" value="Genomic_DNA"/>
</dbReference>
<keyword evidence="1" id="KW-0811">Translocation</keyword>
<feature type="non-terminal residue" evidence="3">
    <location>
        <position position="209"/>
    </location>
</feature>
<dbReference type="InterPro" id="IPR050365">
    <property type="entry name" value="TIM50"/>
</dbReference>
<comment type="similarity">
    <text evidence="1">Belongs to the TIM50 family.</text>
</comment>
<comment type="subcellular location">
    <subcellularLocation>
        <location evidence="1">Mitochondrion inner membrane</location>
        <topology evidence="1">Single-pass membrane protein</topology>
    </subcellularLocation>
</comment>
<gene>
    <name evidence="3" type="ORF">BT63DRAFT_369746</name>
</gene>
<dbReference type="GO" id="GO:0005744">
    <property type="term" value="C:TIM23 mitochondrial import inner membrane translocase complex"/>
    <property type="evidence" value="ECO:0007669"/>
    <property type="project" value="UniProtKB-UniRule"/>
</dbReference>
<accession>A0A6A6ULA3</accession>
<dbReference type="InterPro" id="IPR004274">
    <property type="entry name" value="FCP1_dom"/>
</dbReference>
<dbReference type="InterPro" id="IPR036412">
    <property type="entry name" value="HAD-like_sf"/>
</dbReference>
<keyword evidence="1" id="KW-0813">Transport</keyword>
<reference evidence="3" key="1">
    <citation type="journal article" date="2020" name="Stud. Mycol.">
        <title>101 Dothideomycetes genomes: a test case for predicting lifestyles and emergence of pathogens.</title>
        <authorList>
            <person name="Haridas S."/>
            <person name="Albert R."/>
            <person name="Binder M."/>
            <person name="Bloem J."/>
            <person name="Labutti K."/>
            <person name="Salamov A."/>
            <person name="Andreopoulos B."/>
            <person name="Baker S."/>
            <person name="Barry K."/>
            <person name="Bills G."/>
            <person name="Bluhm B."/>
            <person name="Cannon C."/>
            <person name="Castanera R."/>
            <person name="Culley D."/>
            <person name="Daum C."/>
            <person name="Ezra D."/>
            <person name="Gonzalez J."/>
            <person name="Henrissat B."/>
            <person name="Kuo A."/>
            <person name="Liang C."/>
            <person name="Lipzen A."/>
            <person name="Lutzoni F."/>
            <person name="Magnuson J."/>
            <person name="Mondo S."/>
            <person name="Nolan M."/>
            <person name="Ohm R."/>
            <person name="Pangilinan J."/>
            <person name="Park H.-J."/>
            <person name="Ramirez L."/>
            <person name="Alfaro M."/>
            <person name="Sun H."/>
            <person name="Tritt A."/>
            <person name="Yoshinaga Y."/>
            <person name="Zwiers L.-H."/>
            <person name="Turgeon B."/>
            <person name="Goodwin S."/>
            <person name="Spatafora J."/>
            <person name="Crous P."/>
            <person name="Grigoriev I."/>
        </authorList>
    </citation>
    <scope>NUCLEOTIDE SEQUENCE</scope>
    <source>
        <strain evidence="3">CBS 115976</strain>
    </source>
</reference>
<keyword evidence="1" id="KW-0809">Transit peptide</keyword>
<feature type="domain" description="FCP1 homology" evidence="2">
    <location>
        <begin position="28"/>
        <end position="193"/>
    </location>
</feature>
<evidence type="ECO:0000313" key="4">
    <source>
        <dbReference type="Proteomes" id="UP000799302"/>
    </source>
</evidence>
<dbReference type="GO" id="GO:0015031">
    <property type="term" value="P:protein transport"/>
    <property type="evidence" value="ECO:0007669"/>
    <property type="project" value="UniProtKB-KW"/>
</dbReference>